<keyword evidence="2" id="KW-1185">Reference proteome</keyword>
<sequence length="86" mass="9642">MKCQEVGRLQLLEASMVGESTVASKDSYALERACAQAHQKMVCYEIVRIMGFNSNTLQHIVGYKISHLHFLELTHTASTFRVDPGD</sequence>
<name>A0A2J7Q7A2_9NEOP</name>
<dbReference type="InParanoid" id="A0A2J7Q7A2"/>
<evidence type="ECO:0000313" key="2">
    <source>
        <dbReference type="Proteomes" id="UP000235965"/>
    </source>
</evidence>
<accession>A0A2J7Q7A2</accession>
<protein>
    <submittedName>
        <fullName evidence="1">Uncharacterized protein</fullName>
    </submittedName>
</protein>
<organism evidence="1 2">
    <name type="scientific">Cryptotermes secundus</name>
    <dbReference type="NCBI Taxonomy" id="105785"/>
    <lineage>
        <taxon>Eukaryota</taxon>
        <taxon>Metazoa</taxon>
        <taxon>Ecdysozoa</taxon>
        <taxon>Arthropoda</taxon>
        <taxon>Hexapoda</taxon>
        <taxon>Insecta</taxon>
        <taxon>Pterygota</taxon>
        <taxon>Neoptera</taxon>
        <taxon>Polyneoptera</taxon>
        <taxon>Dictyoptera</taxon>
        <taxon>Blattodea</taxon>
        <taxon>Blattoidea</taxon>
        <taxon>Termitoidae</taxon>
        <taxon>Kalotermitidae</taxon>
        <taxon>Cryptotermitinae</taxon>
        <taxon>Cryptotermes</taxon>
    </lineage>
</organism>
<comment type="caution">
    <text evidence="1">The sequence shown here is derived from an EMBL/GenBank/DDBJ whole genome shotgun (WGS) entry which is preliminary data.</text>
</comment>
<dbReference type="Proteomes" id="UP000235965">
    <property type="component" value="Unassembled WGS sequence"/>
</dbReference>
<reference evidence="1 2" key="1">
    <citation type="submission" date="2017-12" db="EMBL/GenBank/DDBJ databases">
        <title>Hemimetabolous genomes reveal molecular basis of termite eusociality.</title>
        <authorList>
            <person name="Harrison M.C."/>
            <person name="Jongepier E."/>
            <person name="Robertson H.M."/>
            <person name="Arning N."/>
            <person name="Bitard-Feildel T."/>
            <person name="Chao H."/>
            <person name="Childers C.P."/>
            <person name="Dinh H."/>
            <person name="Doddapaneni H."/>
            <person name="Dugan S."/>
            <person name="Gowin J."/>
            <person name="Greiner C."/>
            <person name="Han Y."/>
            <person name="Hu H."/>
            <person name="Hughes D.S.T."/>
            <person name="Huylmans A.-K."/>
            <person name="Kemena C."/>
            <person name="Kremer L.P.M."/>
            <person name="Lee S.L."/>
            <person name="Lopez-Ezquerra A."/>
            <person name="Mallet L."/>
            <person name="Monroy-Kuhn J.M."/>
            <person name="Moser A."/>
            <person name="Murali S.C."/>
            <person name="Muzny D.M."/>
            <person name="Otani S."/>
            <person name="Piulachs M.-D."/>
            <person name="Poelchau M."/>
            <person name="Qu J."/>
            <person name="Schaub F."/>
            <person name="Wada-Katsumata A."/>
            <person name="Worley K.C."/>
            <person name="Xie Q."/>
            <person name="Ylla G."/>
            <person name="Poulsen M."/>
            <person name="Gibbs R.A."/>
            <person name="Schal C."/>
            <person name="Richards S."/>
            <person name="Belles X."/>
            <person name="Korb J."/>
            <person name="Bornberg-Bauer E."/>
        </authorList>
    </citation>
    <scope>NUCLEOTIDE SEQUENCE [LARGE SCALE GENOMIC DNA]</scope>
    <source>
        <tissue evidence="1">Whole body</tissue>
    </source>
</reference>
<dbReference type="EMBL" id="NEVH01017447">
    <property type="protein sequence ID" value="PNF24463.1"/>
    <property type="molecule type" value="Genomic_DNA"/>
</dbReference>
<evidence type="ECO:0000313" key="1">
    <source>
        <dbReference type="EMBL" id="PNF24463.1"/>
    </source>
</evidence>
<dbReference type="AlphaFoldDB" id="A0A2J7Q7A2"/>
<proteinExistence type="predicted"/>
<gene>
    <name evidence="1" type="ORF">B7P43_G09662</name>
</gene>